<proteinExistence type="predicted"/>
<dbReference type="EMBL" id="MF150117">
    <property type="protein sequence ID" value="ASF81003.1"/>
    <property type="molecule type" value="Genomic_DNA"/>
</dbReference>
<dbReference type="Proteomes" id="UP001171165">
    <property type="component" value="Unassembled WGS sequence"/>
</dbReference>
<dbReference type="EMBL" id="ABKSPD020000023">
    <property type="protein sequence ID" value="EKW9778063.1"/>
    <property type="molecule type" value="Genomic_DNA"/>
</dbReference>
<gene>
    <name evidence="1" type="ORF">PM64421b_00004</name>
    <name evidence="2" type="ORF">PW210_003950</name>
</gene>
<dbReference type="RefSeq" id="WP_036896419.1">
    <property type="nucleotide sequence ID" value="NZ_BGKS01000041.1"/>
</dbReference>
<reference evidence="2" key="2">
    <citation type="submission" date="2023-06" db="EMBL/GenBank/DDBJ databases">
        <authorList>
            <consortium name="Clinical and Environmental Microbiology Branch: Whole genome sequencing antimicrobial resistance pathogens in the healthcare setting"/>
        </authorList>
    </citation>
    <scope>NUCLEOTIDE SEQUENCE</scope>
    <source>
        <strain evidence="2">Microbial</strain>
    </source>
</reference>
<sequence>MKQLTEFELEIIHAVVVLQELHDKPELSASVLKECNLSEIDCNELDDYEKDNLRIINKEYLVNLKGL</sequence>
<protein>
    <submittedName>
        <fullName evidence="1">Uncharacterized protein</fullName>
    </submittedName>
</protein>
<organism evidence="1">
    <name type="scientific">Proteus mirabilis</name>
    <dbReference type="NCBI Taxonomy" id="584"/>
    <lineage>
        <taxon>Bacteria</taxon>
        <taxon>Pseudomonadati</taxon>
        <taxon>Pseudomonadota</taxon>
        <taxon>Gammaproteobacteria</taxon>
        <taxon>Enterobacterales</taxon>
        <taxon>Morganellaceae</taxon>
        <taxon>Proteus</taxon>
    </lineage>
</organism>
<evidence type="ECO:0000313" key="1">
    <source>
        <dbReference type="EMBL" id="ASF81003.1"/>
    </source>
</evidence>
<keyword evidence="1" id="KW-0614">Plasmid</keyword>
<reference evidence="1" key="1">
    <citation type="submission" date="2017-05" db="EMBL/GenBank/DDBJ databases">
        <authorList>
            <person name="Song R."/>
            <person name="Chenine A.L."/>
            <person name="Ruprecht R.M."/>
        </authorList>
    </citation>
    <scope>NUCLEOTIDE SEQUENCE</scope>
    <source>
        <strain evidence="1">A64421</strain>
        <plasmid evidence="1">pPM64421b</plasmid>
    </source>
</reference>
<dbReference type="AlphaFoldDB" id="A0A218N476"/>
<evidence type="ECO:0000313" key="2">
    <source>
        <dbReference type="EMBL" id="EKW9778063.1"/>
    </source>
</evidence>
<geneLocation type="plasmid" evidence="1">
    <name>pPM64421b</name>
</geneLocation>
<accession>A0A218N476</accession>
<name>A0A218N476_PROMI</name>